<feature type="domain" description="Bacterial sugar transferase" evidence="9">
    <location>
        <begin position="316"/>
        <end position="497"/>
    </location>
</feature>
<protein>
    <submittedName>
        <fullName evidence="10">Sugar transferase</fullName>
    </submittedName>
</protein>
<keyword evidence="5 8" id="KW-1133">Transmembrane helix</keyword>
<evidence type="ECO:0000256" key="4">
    <source>
        <dbReference type="ARBA" id="ARBA00022692"/>
    </source>
</evidence>
<feature type="transmembrane region" description="Helical" evidence="8">
    <location>
        <begin position="114"/>
        <end position="132"/>
    </location>
</feature>
<evidence type="ECO:0000256" key="1">
    <source>
        <dbReference type="ARBA" id="ARBA00004141"/>
    </source>
</evidence>
<feature type="transmembrane region" description="Helical" evidence="8">
    <location>
        <begin position="138"/>
        <end position="164"/>
    </location>
</feature>
<dbReference type="GO" id="GO:0016780">
    <property type="term" value="F:phosphotransferase activity, for other substituted phosphate groups"/>
    <property type="evidence" value="ECO:0007669"/>
    <property type="project" value="TreeGrafter"/>
</dbReference>
<evidence type="ECO:0000259" key="9">
    <source>
        <dbReference type="Pfam" id="PF02397"/>
    </source>
</evidence>
<comment type="subcellular location">
    <subcellularLocation>
        <location evidence="1">Membrane</location>
        <topology evidence="1">Multi-pass membrane protein</topology>
    </subcellularLocation>
</comment>
<dbReference type="EMBL" id="JACXYU010000003">
    <property type="protein sequence ID" value="MBD3931520.1"/>
    <property type="molecule type" value="Genomic_DNA"/>
</dbReference>
<dbReference type="PANTHER" id="PTHR30576:SF0">
    <property type="entry name" value="UNDECAPRENYL-PHOSPHATE N-ACETYLGALACTOSAMINYL 1-PHOSPHATE TRANSFERASE-RELATED"/>
    <property type="match status" value="1"/>
</dbReference>
<reference evidence="10" key="1">
    <citation type="submission" date="2020-09" db="EMBL/GenBank/DDBJ databases">
        <title>Secondary metabolite and genome analysis of marine Streptomyces chumphonensis KK1-2T.</title>
        <authorList>
            <person name="Phongsopitanun W."/>
            <person name="Kanchanasin P."/>
            <person name="Pittayakhajonwut P."/>
            <person name="Suwanborirux K."/>
            <person name="Tanasupawat S."/>
        </authorList>
    </citation>
    <scope>NUCLEOTIDE SEQUENCE</scope>
    <source>
        <strain evidence="10">KK1-2</strain>
    </source>
</reference>
<dbReference type="InterPro" id="IPR017475">
    <property type="entry name" value="EPS_sugar_tfrase"/>
</dbReference>
<keyword evidence="6 8" id="KW-0472">Membrane</keyword>
<name>A0A927EY42_9ACTN</name>
<evidence type="ECO:0000256" key="3">
    <source>
        <dbReference type="ARBA" id="ARBA00022679"/>
    </source>
</evidence>
<evidence type="ECO:0000256" key="8">
    <source>
        <dbReference type="SAM" id="Phobius"/>
    </source>
</evidence>
<evidence type="ECO:0000313" key="11">
    <source>
        <dbReference type="Proteomes" id="UP000632289"/>
    </source>
</evidence>
<gene>
    <name evidence="10" type="ORF">IF129_08075</name>
</gene>
<accession>A0A927EY42</accession>
<evidence type="ECO:0000256" key="6">
    <source>
        <dbReference type="ARBA" id="ARBA00023136"/>
    </source>
</evidence>
<evidence type="ECO:0000256" key="7">
    <source>
        <dbReference type="SAM" id="MobiDB-lite"/>
    </source>
</evidence>
<dbReference type="GO" id="GO:0016020">
    <property type="term" value="C:membrane"/>
    <property type="evidence" value="ECO:0007669"/>
    <property type="project" value="UniProtKB-SubCell"/>
</dbReference>
<dbReference type="AlphaFoldDB" id="A0A927EY42"/>
<proteinExistence type="inferred from homology"/>
<evidence type="ECO:0000256" key="2">
    <source>
        <dbReference type="ARBA" id="ARBA00006464"/>
    </source>
</evidence>
<dbReference type="Proteomes" id="UP000632289">
    <property type="component" value="Unassembled WGS sequence"/>
</dbReference>
<dbReference type="PANTHER" id="PTHR30576">
    <property type="entry name" value="COLANIC BIOSYNTHESIS UDP-GLUCOSE LIPID CARRIER TRANSFERASE"/>
    <property type="match status" value="1"/>
</dbReference>
<evidence type="ECO:0000256" key="5">
    <source>
        <dbReference type="ARBA" id="ARBA00022989"/>
    </source>
</evidence>
<organism evidence="10 11">
    <name type="scientific">Streptomyces chumphonensis</name>
    <dbReference type="NCBI Taxonomy" id="1214925"/>
    <lineage>
        <taxon>Bacteria</taxon>
        <taxon>Bacillati</taxon>
        <taxon>Actinomycetota</taxon>
        <taxon>Actinomycetes</taxon>
        <taxon>Kitasatosporales</taxon>
        <taxon>Streptomycetaceae</taxon>
        <taxon>Streptomyces</taxon>
    </lineage>
</organism>
<comment type="caution">
    <text evidence="10">The sequence shown here is derived from an EMBL/GenBank/DDBJ whole genome shotgun (WGS) entry which is preliminary data.</text>
</comment>
<keyword evidence="3 10" id="KW-0808">Transferase</keyword>
<keyword evidence="4 8" id="KW-0812">Transmembrane</keyword>
<feature type="compositionally biased region" description="Polar residues" evidence="7">
    <location>
        <begin position="1"/>
        <end position="17"/>
    </location>
</feature>
<dbReference type="InterPro" id="IPR003362">
    <property type="entry name" value="Bact_transf"/>
</dbReference>
<comment type="similarity">
    <text evidence="2">Belongs to the bacterial sugar transferase family.</text>
</comment>
<dbReference type="NCBIfam" id="TIGR03025">
    <property type="entry name" value="EPS_sugtrans"/>
    <property type="match status" value="1"/>
</dbReference>
<dbReference type="RefSeq" id="WP_191208833.1">
    <property type="nucleotide sequence ID" value="NZ_BAABKL010000018.1"/>
</dbReference>
<dbReference type="Pfam" id="PF02397">
    <property type="entry name" value="Bac_transf"/>
    <property type="match status" value="1"/>
</dbReference>
<keyword evidence="11" id="KW-1185">Reference proteome</keyword>
<evidence type="ECO:0000313" key="10">
    <source>
        <dbReference type="EMBL" id="MBD3931520.1"/>
    </source>
</evidence>
<sequence>MSTESADTSGAAPTTTVDHAAPKVFPPPRSAPRPAGRRPDHVQRARRGDAVPLAAADCLAAAVAAGACTSAGAPAAQVLGVLAPAVVLTVLLHARGGLYRPAPLAAASDELPALLARTAAAWGLSAALWAGLSPDDGLRLSALLALVTGHVVLATAGRGGVLVLRRRALRRRPRATLVVGPTATGHRLGRVLHEHPQYGLRPVGVVSTDARAADATPGDRPPLPVLESEEDITRAVVQNVVRQAVLTRTPESDPRTAGVATLLRAHGCTLWIADDEQAVVPAVPHRPGRAPGAHLWGFACRRLDPPPARTVATRAKRVLDLLLVVPALVLASPVLLACAAAVRLADGPGVVFRQERVGRDGRPFTLLKFRTLRPADAYESATLWSVARDRRMSRVGSLLRRSSLDELPQLWNVLRGDMSLVGPRPERPYFVAKFSETYPGYARRHRMPVGITGLAQVHGLRGDTSIEDRARFDNHYIASWTLWQDVRILVRTVTSLVRHGGS</sequence>
<feature type="transmembrane region" description="Helical" evidence="8">
    <location>
        <begin position="75"/>
        <end position="94"/>
    </location>
</feature>
<feature type="region of interest" description="Disordered" evidence="7">
    <location>
        <begin position="1"/>
        <end position="45"/>
    </location>
</feature>
<feature type="transmembrane region" description="Helical" evidence="8">
    <location>
        <begin position="318"/>
        <end position="342"/>
    </location>
</feature>